<dbReference type="Proteomes" id="UP000410492">
    <property type="component" value="Unassembled WGS sequence"/>
</dbReference>
<gene>
    <name evidence="2" type="ORF">CALMAC_LOCUS6364</name>
</gene>
<feature type="domain" description="FAT" evidence="1">
    <location>
        <begin position="1"/>
        <end position="308"/>
    </location>
</feature>
<dbReference type="OrthoDB" id="6710729at2759"/>
<accession>A0A653C6I5</accession>
<dbReference type="Pfam" id="PF02259">
    <property type="entry name" value="FAT"/>
    <property type="match status" value="1"/>
</dbReference>
<dbReference type="InterPro" id="IPR003151">
    <property type="entry name" value="PIK-rel_kinase_FAT"/>
</dbReference>
<dbReference type="EMBL" id="CAACVG010007005">
    <property type="protein sequence ID" value="VEN43114.1"/>
    <property type="molecule type" value="Genomic_DNA"/>
</dbReference>
<dbReference type="GO" id="GO:0016242">
    <property type="term" value="P:negative regulation of macroautophagy"/>
    <property type="evidence" value="ECO:0007669"/>
    <property type="project" value="TreeGrafter"/>
</dbReference>
<evidence type="ECO:0000313" key="3">
    <source>
        <dbReference type="Proteomes" id="UP000410492"/>
    </source>
</evidence>
<proteinExistence type="predicted"/>
<dbReference type="GO" id="GO:0031932">
    <property type="term" value="C:TORC2 complex"/>
    <property type="evidence" value="ECO:0007669"/>
    <property type="project" value="TreeGrafter"/>
</dbReference>
<dbReference type="GO" id="GO:0005634">
    <property type="term" value="C:nucleus"/>
    <property type="evidence" value="ECO:0007669"/>
    <property type="project" value="TreeGrafter"/>
</dbReference>
<dbReference type="PANTHER" id="PTHR11139">
    <property type="entry name" value="ATAXIA TELANGIECTASIA MUTATED ATM -RELATED"/>
    <property type="match status" value="1"/>
</dbReference>
<dbReference type="InterPro" id="IPR050517">
    <property type="entry name" value="DDR_Repair_Kinase"/>
</dbReference>
<organism evidence="2 3">
    <name type="scientific">Callosobruchus maculatus</name>
    <name type="common">Southern cowpea weevil</name>
    <name type="synonym">Pulse bruchid</name>
    <dbReference type="NCBI Taxonomy" id="64391"/>
    <lineage>
        <taxon>Eukaryota</taxon>
        <taxon>Metazoa</taxon>
        <taxon>Ecdysozoa</taxon>
        <taxon>Arthropoda</taxon>
        <taxon>Hexapoda</taxon>
        <taxon>Insecta</taxon>
        <taxon>Pterygota</taxon>
        <taxon>Neoptera</taxon>
        <taxon>Endopterygota</taxon>
        <taxon>Coleoptera</taxon>
        <taxon>Polyphaga</taxon>
        <taxon>Cucujiformia</taxon>
        <taxon>Chrysomeloidea</taxon>
        <taxon>Chrysomelidae</taxon>
        <taxon>Bruchinae</taxon>
        <taxon>Bruchini</taxon>
        <taxon>Callosobruchus</taxon>
    </lineage>
</organism>
<dbReference type="PROSITE" id="PS51189">
    <property type="entry name" value="FAT"/>
    <property type="match status" value="1"/>
</dbReference>
<protein>
    <recommendedName>
        <fullName evidence="1">FAT domain-containing protein</fullName>
    </recommendedName>
</protein>
<reference evidence="2 3" key="1">
    <citation type="submission" date="2019-01" db="EMBL/GenBank/DDBJ databases">
        <authorList>
            <person name="Sayadi A."/>
        </authorList>
    </citation>
    <scope>NUCLEOTIDE SEQUENCE [LARGE SCALE GENOMIC DNA]</scope>
</reference>
<sequence>MERYVNIIPKDSQEGSFYRAILAIHKEQYKVAQDYICMSRDMLDTELTAMAGESYQRAYGAMVQVQMLSELEEVMQYKLVPERRPTLKEMWWQRLQAGQRLVEDWQKIIQVHSLVLEPHEDIHTWLKYAALCRKSGSMRLSHKTLVMLLGYDPEDNPQLSLPHIMPHVTFAYTKHLWAIDQKVRAFRQLEQFLNEYTQQAADGGISTEERNRLLARCYLKLGGWQESLEGVSETSINYILNCYQQATEYDKDWYKAWHSWAYMNFETVLFYKNKEESDKSKLEKSPQEADKNLDLNKHTVLAVQGFFK</sequence>
<name>A0A653C6I5_CALMS</name>
<dbReference type="GO" id="GO:0005737">
    <property type="term" value="C:cytoplasm"/>
    <property type="evidence" value="ECO:0007669"/>
    <property type="project" value="TreeGrafter"/>
</dbReference>
<dbReference type="GO" id="GO:0031931">
    <property type="term" value="C:TORC1 complex"/>
    <property type="evidence" value="ECO:0007669"/>
    <property type="project" value="TreeGrafter"/>
</dbReference>
<evidence type="ECO:0000259" key="1">
    <source>
        <dbReference type="PROSITE" id="PS51189"/>
    </source>
</evidence>
<keyword evidence="3" id="KW-1185">Reference proteome</keyword>
<dbReference type="InterPro" id="IPR014009">
    <property type="entry name" value="PIK_FAT"/>
</dbReference>
<dbReference type="GO" id="GO:0038202">
    <property type="term" value="P:TORC1 signaling"/>
    <property type="evidence" value="ECO:0007669"/>
    <property type="project" value="TreeGrafter"/>
</dbReference>
<dbReference type="AlphaFoldDB" id="A0A653C6I5"/>
<dbReference type="PANTHER" id="PTHR11139:SF9">
    <property type="entry name" value="SERINE_THREONINE-PROTEIN KINASE MTOR"/>
    <property type="match status" value="1"/>
</dbReference>
<dbReference type="GO" id="GO:0004674">
    <property type="term" value="F:protein serine/threonine kinase activity"/>
    <property type="evidence" value="ECO:0007669"/>
    <property type="project" value="TreeGrafter"/>
</dbReference>
<evidence type="ECO:0000313" key="2">
    <source>
        <dbReference type="EMBL" id="VEN43114.1"/>
    </source>
</evidence>